<dbReference type="AlphaFoldDB" id="A0A0H4IZ17"/>
<accession>A0A0H4IZ17</accession>
<dbReference type="OrthoDB" id="662444at2"/>
<dbReference type="PATRIC" id="fig|1623450.3.peg.620"/>
<dbReference type="Pfam" id="PF00589">
    <property type="entry name" value="Phage_integrase"/>
    <property type="match status" value="1"/>
</dbReference>
<evidence type="ECO:0000256" key="4">
    <source>
        <dbReference type="PROSITE-ProRule" id="PRU01248"/>
    </source>
</evidence>
<dbReference type="SUPFAM" id="SSF56349">
    <property type="entry name" value="DNA breaking-rejoining enzymes"/>
    <property type="match status" value="1"/>
</dbReference>
<keyword evidence="2 4" id="KW-0238">DNA-binding</keyword>
<reference evidence="7 8" key="1">
    <citation type="submission" date="2015-03" db="EMBL/GenBank/DDBJ databases">
        <title>Comparative analysis of the OM43 clade including a novel species from Red Sea uncovers genomic and metabolic diversity among marine methylotrophs.</title>
        <authorList>
            <person name="Jimenez-Infante F."/>
            <person name="Ngugi D.K."/>
            <person name="Vinu M."/>
            <person name="Alam I."/>
            <person name="Kamau A."/>
            <person name="Blom J."/>
            <person name="Bajic V.B."/>
            <person name="Stingl U."/>
        </authorList>
    </citation>
    <scope>NUCLEOTIDE SEQUENCE [LARGE SCALE GENOMIC DNA]</scope>
    <source>
        <strain evidence="7 8">MBRSH7</strain>
    </source>
</reference>
<dbReference type="GO" id="GO:0015074">
    <property type="term" value="P:DNA integration"/>
    <property type="evidence" value="ECO:0007669"/>
    <property type="project" value="UniProtKB-KW"/>
</dbReference>
<dbReference type="InterPro" id="IPR010998">
    <property type="entry name" value="Integrase_recombinase_N"/>
</dbReference>
<dbReference type="GO" id="GO:0006310">
    <property type="term" value="P:DNA recombination"/>
    <property type="evidence" value="ECO:0007669"/>
    <property type="project" value="UniProtKB-KW"/>
</dbReference>
<feature type="domain" description="Core-binding (CB)" evidence="6">
    <location>
        <begin position="55"/>
        <end position="135"/>
    </location>
</feature>
<evidence type="ECO:0008006" key="9">
    <source>
        <dbReference type="Google" id="ProtNLM"/>
    </source>
</evidence>
<evidence type="ECO:0000313" key="7">
    <source>
        <dbReference type="EMBL" id="AKO65739.1"/>
    </source>
</evidence>
<dbReference type="InterPro" id="IPR002104">
    <property type="entry name" value="Integrase_catalytic"/>
</dbReference>
<dbReference type="CDD" id="cd00796">
    <property type="entry name" value="INT_Rci_Hp1_C"/>
    <property type="match status" value="1"/>
</dbReference>
<dbReference type="InterPro" id="IPR011010">
    <property type="entry name" value="DNA_brk_join_enz"/>
</dbReference>
<dbReference type="Gene3D" id="1.10.150.130">
    <property type="match status" value="1"/>
</dbReference>
<evidence type="ECO:0000256" key="2">
    <source>
        <dbReference type="ARBA" id="ARBA00023125"/>
    </source>
</evidence>
<dbReference type="Proteomes" id="UP000066549">
    <property type="component" value="Chromosome"/>
</dbReference>
<keyword evidence="8" id="KW-1185">Reference proteome</keyword>
<evidence type="ECO:0000313" key="8">
    <source>
        <dbReference type="Proteomes" id="UP000066549"/>
    </source>
</evidence>
<evidence type="ECO:0000259" key="5">
    <source>
        <dbReference type="PROSITE" id="PS51898"/>
    </source>
</evidence>
<proteinExistence type="predicted"/>
<dbReference type="PROSITE" id="PS51898">
    <property type="entry name" value="TYR_RECOMBINASE"/>
    <property type="match status" value="1"/>
</dbReference>
<dbReference type="PROSITE" id="PS51900">
    <property type="entry name" value="CB"/>
    <property type="match status" value="1"/>
</dbReference>
<evidence type="ECO:0000256" key="1">
    <source>
        <dbReference type="ARBA" id="ARBA00022908"/>
    </source>
</evidence>
<dbReference type="InterPro" id="IPR013762">
    <property type="entry name" value="Integrase-like_cat_sf"/>
</dbReference>
<dbReference type="PANTHER" id="PTHR30349">
    <property type="entry name" value="PHAGE INTEGRASE-RELATED"/>
    <property type="match status" value="1"/>
</dbReference>
<evidence type="ECO:0000256" key="3">
    <source>
        <dbReference type="ARBA" id="ARBA00023172"/>
    </source>
</evidence>
<organism evidence="7 8">
    <name type="scientific">Methylophilales bacterium MBRS-H7</name>
    <dbReference type="NCBI Taxonomy" id="1623450"/>
    <lineage>
        <taxon>Bacteria</taxon>
        <taxon>Pseudomonadati</taxon>
        <taxon>Pseudomonadota</taxon>
        <taxon>Betaproteobacteria</taxon>
        <taxon>Nitrosomonadales</taxon>
        <taxon>OM43 clade</taxon>
    </lineage>
</organism>
<gene>
    <name evidence="7" type="ORF">VI33_03135</name>
</gene>
<dbReference type="Gene3D" id="1.10.443.10">
    <property type="entry name" value="Intergrase catalytic core"/>
    <property type="match status" value="1"/>
</dbReference>
<feature type="domain" description="Tyr recombinase" evidence="5">
    <location>
        <begin position="158"/>
        <end position="321"/>
    </location>
</feature>
<dbReference type="InterPro" id="IPR044068">
    <property type="entry name" value="CB"/>
</dbReference>
<dbReference type="InterPro" id="IPR050090">
    <property type="entry name" value="Tyrosine_recombinase_XerCD"/>
</dbReference>
<sequence>MASFRKRNNKWQVRIQRQDYPPIAKSFIELKTAKQWASKVEREMDKGIFVPNRSEQLGKCLIRYQQEILPTKKNFQPDWYRINRLCQHPIANKNIKVIRSHDVANLRDDLIKDNKSANTIRLYLAILSHLFTIARTEWGFDNLNNPVLKIRRPRLPQSRDTRLSDDDIHRICQHSQSRLLPLLIHMALDTAMRVSEIVNLRITDCDFKKRMIIVRNTKNYHDRYIPMTKKVAKILKLQTHLQKDKLFIITSHAVSVAFYRACKRAGIPNASFHTLRHEAVSRLFEKGLNPMEVATISGHQSLQVLKRYNHYQFKYLKQLFAN</sequence>
<dbReference type="PANTHER" id="PTHR30349:SF94">
    <property type="entry name" value="INTEGRASE_RECOMBINASE HI_1414-RELATED"/>
    <property type="match status" value="1"/>
</dbReference>
<keyword evidence="3" id="KW-0233">DNA recombination</keyword>
<keyword evidence="1" id="KW-0229">DNA integration</keyword>
<evidence type="ECO:0000259" key="6">
    <source>
        <dbReference type="PROSITE" id="PS51900"/>
    </source>
</evidence>
<dbReference type="EMBL" id="CP011002">
    <property type="protein sequence ID" value="AKO65739.1"/>
    <property type="molecule type" value="Genomic_DNA"/>
</dbReference>
<name>A0A0H4IZ17_9PROT</name>
<dbReference type="GO" id="GO:0003677">
    <property type="term" value="F:DNA binding"/>
    <property type="evidence" value="ECO:0007669"/>
    <property type="project" value="UniProtKB-UniRule"/>
</dbReference>
<protein>
    <recommendedName>
        <fullName evidence="9">Tyr recombinase domain-containing protein</fullName>
    </recommendedName>
</protein>